<keyword evidence="3" id="KW-0238">DNA-binding</keyword>
<dbReference type="InterPro" id="IPR007492">
    <property type="entry name" value="LytTR_DNA-bd_dom"/>
</dbReference>
<protein>
    <submittedName>
        <fullName evidence="3">LytTr DNA-binding domain-containing protein</fullName>
    </submittedName>
</protein>
<dbReference type="RefSeq" id="WP_073178167.1">
    <property type="nucleotide sequence ID" value="NZ_FQWL01000002.1"/>
</dbReference>
<dbReference type="PROSITE" id="PS50930">
    <property type="entry name" value="HTH_LYTTR"/>
    <property type="match status" value="1"/>
</dbReference>
<keyword evidence="1" id="KW-0472">Membrane</keyword>
<dbReference type="Proteomes" id="UP000184532">
    <property type="component" value="Unassembled WGS sequence"/>
</dbReference>
<dbReference type="GO" id="GO:0000156">
    <property type="term" value="F:phosphorelay response regulator activity"/>
    <property type="evidence" value="ECO:0007669"/>
    <property type="project" value="InterPro"/>
</dbReference>
<dbReference type="PANTHER" id="PTHR37299:SF1">
    <property type="entry name" value="STAGE 0 SPORULATION PROTEIN A HOMOLOG"/>
    <property type="match status" value="1"/>
</dbReference>
<dbReference type="Pfam" id="PF04397">
    <property type="entry name" value="LytTR"/>
    <property type="match status" value="1"/>
</dbReference>
<feature type="domain" description="HTH LytTR-type" evidence="2">
    <location>
        <begin position="163"/>
        <end position="269"/>
    </location>
</feature>
<keyword evidence="1" id="KW-1133">Transmembrane helix</keyword>
<feature type="transmembrane region" description="Helical" evidence="1">
    <location>
        <begin position="114"/>
        <end position="132"/>
    </location>
</feature>
<dbReference type="STRING" id="570519.SAMN04488116_1627"/>
<keyword evidence="4" id="KW-1185">Reference proteome</keyword>
<dbReference type="SMART" id="SM00850">
    <property type="entry name" value="LytTR"/>
    <property type="match status" value="1"/>
</dbReference>
<keyword evidence="1" id="KW-0812">Transmembrane</keyword>
<dbReference type="EMBL" id="FQWL01000002">
    <property type="protein sequence ID" value="SHG53040.1"/>
    <property type="molecule type" value="Genomic_DNA"/>
</dbReference>
<feature type="transmembrane region" description="Helical" evidence="1">
    <location>
        <begin position="14"/>
        <end position="32"/>
    </location>
</feature>
<accession>A0A1M5KK41</accession>
<proteinExistence type="predicted"/>
<dbReference type="Gene3D" id="2.40.50.1020">
    <property type="entry name" value="LytTr DNA-binding domain"/>
    <property type="match status" value="1"/>
</dbReference>
<evidence type="ECO:0000259" key="2">
    <source>
        <dbReference type="PROSITE" id="PS50930"/>
    </source>
</evidence>
<dbReference type="InterPro" id="IPR046947">
    <property type="entry name" value="LytR-like"/>
</dbReference>
<feature type="transmembrane region" description="Helical" evidence="1">
    <location>
        <begin position="74"/>
        <end position="94"/>
    </location>
</feature>
<feature type="transmembrane region" description="Helical" evidence="1">
    <location>
        <begin position="38"/>
        <end position="62"/>
    </location>
</feature>
<sequence length="270" mass="30791">MGDTTFSFKKANRFLPHILLVGIGIGTANYITNDGLNWIQWCVQSLSTSLLIGYSLVAIGVNKSWLKSRIDPTWKLYTVLILFFFFVGVLATEIEHSIRSLVFGNETFQPFSSGKMYGFNGIISLILGFSFFRYDFFFRNKSSLDQDSDATKNETAKEPITSVPAKQGQNILLIPIAEIVYFEAYDNYSFVYDTKGKKRLCDYSLLFLEKRLGNDFSRVHRKYIVNSSHIQQIKPHLNGRYLIVFASAQLEPISTSKSHASTIRKLIKLE</sequence>
<organism evidence="3 4">
    <name type="scientific">Flagellimonas flava</name>
    <dbReference type="NCBI Taxonomy" id="570519"/>
    <lineage>
        <taxon>Bacteria</taxon>
        <taxon>Pseudomonadati</taxon>
        <taxon>Bacteroidota</taxon>
        <taxon>Flavobacteriia</taxon>
        <taxon>Flavobacteriales</taxon>
        <taxon>Flavobacteriaceae</taxon>
        <taxon>Flagellimonas</taxon>
    </lineage>
</organism>
<dbReference type="GO" id="GO:0003677">
    <property type="term" value="F:DNA binding"/>
    <property type="evidence" value="ECO:0007669"/>
    <property type="project" value="UniProtKB-KW"/>
</dbReference>
<dbReference type="PANTHER" id="PTHR37299">
    <property type="entry name" value="TRANSCRIPTIONAL REGULATOR-RELATED"/>
    <property type="match status" value="1"/>
</dbReference>
<evidence type="ECO:0000313" key="3">
    <source>
        <dbReference type="EMBL" id="SHG53040.1"/>
    </source>
</evidence>
<reference evidence="4" key="1">
    <citation type="submission" date="2016-11" db="EMBL/GenBank/DDBJ databases">
        <authorList>
            <person name="Varghese N."/>
            <person name="Submissions S."/>
        </authorList>
    </citation>
    <scope>NUCLEOTIDE SEQUENCE [LARGE SCALE GENOMIC DNA]</scope>
    <source>
        <strain evidence="4">DSM 22638</strain>
    </source>
</reference>
<evidence type="ECO:0000256" key="1">
    <source>
        <dbReference type="SAM" id="Phobius"/>
    </source>
</evidence>
<gene>
    <name evidence="3" type="ORF">SAMN04488116_1627</name>
</gene>
<dbReference type="AlphaFoldDB" id="A0A1M5KK41"/>
<dbReference type="OrthoDB" id="9808614at2"/>
<evidence type="ECO:0000313" key="4">
    <source>
        <dbReference type="Proteomes" id="UP000184532"/>
    </source>
</evidence>
<name>A0A1M5KK41_9FLAO</name>